<dbReference type="NCBIfam" id="TIGR02937">
    <property type="entry name" value="sigma70-ECF"/>
    <property type="match status" value="1"/>
</dbReference>
<name>A0ABQ3B9H5_9GAMM</name>
<dbReference type="Gene3D" id="1.10.10.10">
    <property type="entry name" value="Winged helix-like DNA-binding domain superfamily/Winged helix DNA-binding domain"/>
    <property type="match status" value="1"/>
</dbReference>
<evidence type="ECO:0000259" key="6">
    <source>
        <dbReference type="Pfam" id="PF08281"/>
    </source>
</evidence>
<dbReference type="InterPro" id="IPR013325">
    <property type="entry name" value="RNA_pol_sigma_r2"/>
</dbReference>
<dbReference type="SUPFAM" id="SSF88659">
    <property type="entry name" value="Sigma3 and sigma4 domains of RNA polymerase sigma factors"/>
    <property type="match status" value="1"/>
</dbReference>
<evidence type="ECO:0000256" key="3">
    <source>
        <dbReference type="ARBA" id="ARBA00023082"/>
    </source>
</evidence>
<dbReference type="Pfam" id="PF04542">
    <property type="entry name" value="Sigma70_r2"/>
    <property type="match status" value="1"/>
</dbReference>
<evidence type="ECO:0000259" key="5">
    <source>
        <dbReference type="Pfam" id="PF04542"/>
    </source>
</evidence>
<comment type="similarity">
    <text evidence="1">Belongs to the sigma-70 factor family. ECF subfamily.</text>
</comment>
<evidence type="ECO:0000313" key="8">
    <source>
        <dbReference type="Proteomes" id="UP000619761"/>
    </source>
</evidence>
<feature type="domain" description="RNA polymerase sigma factor 70 region 4 type 2" evidence="6">
    <location>
        <begin position="129"/>
        <end position="178"/>
    </location>
</feature>
<accession>A0ABQ3B9H5</accession>
<keyword evidence="3" id="KW-0731">Sigma factor</keyword>
<sequence>MQQTDLYWVEKLRSKRERDFNEFFDHFFPRLYRFANSRLRDANLAEEVVQEALGKAIINIHSYLGEAALFTWLCTITRHEISRVLKREEISLNQAISIADENLLAALDSLGSFQAEDPHHQINKLQLAEKVRLVMASLPSHYADILEWRYLHGDSVKEIAEKIDKSYKSTESLLSRARDVFRDAFISIHKAEDDYLNMEGH</sequence>
<evidence type="ECO:0000256" key="1">
    <source>
        <dbReference type="ARBA" id="ARBA00010641"/>
    </source>
</evidence>
<proteinExistence type="inferred from homology"/>
<dbReference type="InterPro" id="IPR014284">
    <property type="entry name" value="RNA_pol_sigma-70_dom"/>
</dbReference>
<dbReference type="Gene3D" id="1.10.1740.10">
    <property type="match status" value="1"/>
</dbReference>
<dbReference type="PANTHER" id="PTHR43133">
    <property type="entry name" value="RNA POLYMERASE ECF-TYPE SIGMA FACTO"/>
    <property type="match status" value="1"/>
</dbReference>
<dbReference type="InterPro" id="IPR039425">
    <property type="entry name" value="RNA_pol_sigma-70-like"/>
</dbReference>
<comment type="caution">
    <text evidence="7">The sequence shown here is derived from an EMBL/GenBank/DDBJ whole genome shotgun (WGS) entry which is preliminary data.</text>
</comment>
<protein>
    <submittedName>
        <fullName evidence="7">RNA polymerase sigma factor</fullName>
    </submittedName>
</protein>
<dbReference type="EMBL" id="BMYZ01000003">
    <property type="protein sequence ID" value="GGY81684.1"/>
    <property type="molecule type" value="Genomic_DNA"/>
</dbReference>
<dbReference type="InterPro" id="IPR013324">
    <property type="entry name" value="RNA_pol_sigma_r3/r4-like"/>
</dbReference>
<reference evidence="8" key="1">
    <citation type="journal article" date="2019" name="Int. J. Syst. Evol. Microbiol.">
        <title>The Global Catalogue of Microorganisms (GCM) 10K type strain sequencing project: providing services to taxonomists for standard genome sequencing and annotation.</title>
        <authorList>
            <consortium name="The Broad Institute Genomics Platform"/>
            <consortium name="The Broad Institute Genome Sequencing Center for Infectious Disease"/>
            <person name="Wu L."/>
            <person name="Ma J."/>
        </authorList>
    </citation>
    <scope>NUCLEOTIDE SEQUENCE [LARGE SCALE GENOMIC DNA]</scope>
    <source>
        <strain evidence="8">KCTC 32239</strain>
    </source>
</reference>
<gene>
    <name evidence="7" type="ORF">GCM10011613_27960</name>
</gene>
<keyword evidence="2" id="KW-0805">Transcription regulation</keyword>
<dbReference type="InterPro" id="IPR036388">
    <property type="entry name" value="WH-like_DNA-bd_sf"/>
</dbReference>
<dbReference type="RefSeq" id="WP_189419712.1">
    <property type="nucleotide sequence ID" value="NZ_BMYZ01000003.1"/>
</dbReference>
<dbReference type="Pfam" id="PF08281">
    <property type="entry name" value="Sigma70_r4_2"/>
    <property type="match status" value="1"/>
</dbReference>
<dbReference type="SUPFAM" id="SSF88946">
    <property type="entry name" value="Sigma2 domain of RNA polymerase sigma factors"/>
    <property type="match status" value="1"/>
</dbReference>
<evidence type="ECO:0000256" key="4">
    <source>
        <dbReference type="ARBA" id="ARBA00023163"/>
    </source>
</evidence>
<dbReference type="PANTHER" id="PTHR43133:SF51">
    <property type="entry name" value="RNA POLYMERASE SIGMA FACTOR"/>
    <property type="match status" value="1"/>
</dbReference>
<evidence type="ECO:0000313" key="7">
    <source>
        <dbReference type="EMBL" id="GGY81684.1"/>
    </source>
</evidence>
<keyword evidence="4" id="KW-0804">Transcription</keyword>
<evidence type="ECO:0000256" key="2">
    <source>
        <dbReference type="ARBA" id="ARBA00023015"/>
    </source>
</evidence>
<dbReference type="Proteomes" id="UP000619761">
    <property type="component" value="Unassembled WGS sequence"/>
</dbReference>
<dbReference type="InterPro" id="IPR007627">
    <property type="entry name" value="RNA_pol_sigma70_r2"/>
</dbReference>
<dbReference type="InterPro" id="IPR013249">
    <property type="entry name" value="RNA_pol_sigma70_r4_t2"/>
</dbReference>
<keyword evidence="8" id="KW-1185">Reference proteome</keyword>
<feature type="domain" description="RNA polymerase sigma-70 region 2" evidence="5">
    <location>
        <begin position="24"/>
        <end position="88"/>
    </location>
</feature>
<organism evidence="7 8">
    <name type="scientific">Cellvibrio zantedeschiae</name>
    <dbReference type="NCBI Taxonomy" id="1237077"/>
    <lineage>
        <taxon>Bacteria</taxon>
        <taxon>Pseudomonadati</taxon>
        <taxon>Pseudomonadota</taxon>
        <taxon>Gammaproteobacteria</taxon>
        <taxon>Cellvibrionales</taxon>
        <taxon>Cellvibrionaceae</taxon>
        <taxon>Cellvibrio</taxon>
    </lineage>
</organism>